<protein>
    <recommendedName>
        <fullName evidence="1">Fibrinogen C-terminal domain-containing protein</fullName>
    </recommendedName>
</protein>
<dbReference type="GO" id="GO:0005615">
    <property type="term" value="C:extracellular space"/>
    <property type="evidence" value="ECO:0007669"/>
    <property type="project" value="TreeGrafter"/>
</dbReference>
<keyword evidence="3" id="KW-1185">Reference proteome</keyword>
<dbReference type="SUPFAM" id="SSF56496">
    <property type="entry name" value="Fibrinogen C-terminal domain-like"/>
    <property type="match status" value="1"/>
</dbReference>
<accession>A0AAD9J6K5</accession>
<gene>
    <name evidence="2" type="ORF">LSH36_595g03026</name>
</gene>
<name>A0AAD9J6K5_9ANNE</name>
<evidence type="ECO:0000313" key="3">
    <source>
        <dbReference type="Proteomes" id="UP001208570"/>
    </source>
</evidence>
<dbReference type="InterPro" id="IPR014716">
    <property type="entry name" value="Fibrinogen_a/b/g_C_1"/>
</dbReference>
<comment type="caution">
    <text evidence="2">The sequence shown here is derived from an EMBL/GenBank/DDBJ whole genome shotgun (WGS) entry which is preliminary data.</text>
</comment>
<proteinExistence type="predicted"/>
<dbReference type="InterPro" id="IPR002181">
    <property type="entry name" value="Fibrinogen_a/b/g_C_dom"/>
</dbReference>
<dbReference type="PROSITE" id="PS51406">
    <property type="entry name" value="FIBRINOGEN_C_2"/>
    <property type="match status" value="1"/>
</dbReference>
<organism evidence="2 3">
    <name type="scientific">Paralvinella palmiformis</name>
    <dbReference type="NCBI Taxonomy" id="53620"/>
    <lineage>
        <taxon>Eukaryota</taxon>
        <taxon>Metazoa</taxon>
        <taxon>Spiralia</taxon>
        <taxon>Lophotrochozoa</taxon>
        <taxon>Annelida</taxon>
        <taxon>Polychaeta</taxon>
        <taxon>Sedentaria</taxon>
        <taxon>Canalipalpata</taxon>
        <taxon>Terebellida</taxon>
        <taxon>Terebelliformia</taxon>
        <taxon>Alvinellidae</taxon>
        <taxon>Paralvinella</taxon>
    </lineage>
</organism>
<feature type="domain" description="Fibrinogen C-terminal" evidence="1">
    <location>
        <begin position="1"/>
        <end position="159"/>
    </location>
</feature>
<reference evidence="2" key="1">
    <citation type="journal article" date="2023" name="Mol. Biol. Evol.">
        <title>Third-Generation Sequencing Reveals the Adaptive Role of the Epigenome in Three Deep-Sea Polychaetes.</title>
        <authorList>
            <person name="Perez M."/>
            <person name="Aroh O."/>
            <person name="Sun Y."/>
            <person name="Lan Y."/>
            <person name="Juniper S.K."/>
            <person name="Young C.R."/>
            <person name="Angers B."/>
            <person name="Qian P.Y."/>
        </authorList>
    </citation>
    <scope>NUCLEOTIDE SEQUENCE</scope>
    <source>
        <strain evidence="2">P08H-3</strain>
    </source>
</reference>
<dbReference type="AlphaFoldDB" id="A0AAD9J6K5"/>
<dbReference type="InterPro" id="IPR050373">
    <property type="entry name" value="Fibrinogen_C-term_domain"/>
</dbReference>
<dbReference type="Proteomes" id="UP001208570">
    <property type="component" value="Unassembled WGS sequence"/>
</dbReference>
<dbReference type="PANTHER" id="PTHR19143">
    <property type="entry name" value="FIBRINOGEN/TENASCIN/ANGIOPOEITIN"/>
    <property type="match status" value="1"/>
</dbReference>
<dbReference type="SMART" id="SM00186">
    <property type="entry name" value="FBG"/>
    <property type="match status" value="1"/>
</dbReference>
<dbReference type="InterPro" id="IPR036056">
    <property type="entry name" value="Fibrinogen-like_C"/>
</dbReference>
<evidence type="ECO:0000259" key="1">
    <source>
        <dbReference type="PROSITE" id="PS51406"/>
    </source>
</evidence>
<dbReference type="Gene3D" id="3.90.215.10">
    <property type="entry name" value="Gamma Fibrinogen, chain A, domain 1"/>
    <property type="match status" value="1"/>
</dbReference>
<evidence type="ECO:0000313" key="2">
    <source>
        <dbReference type="EMBL" id="KAK2146600.1"/>
    </source>
</evidence>
<sequence length="159" mass="18651">MDCSEIDYWFQRREPVQIIYLAEGRRPVKTFCDEGWNVIMRNIPYGDKPLDWEEGVDRQWEHYKYGFGTFESDVFWFGNEYLYQLTNQADYQLRIDMIQTADDGKVFTEYAFFRVASEGEGYQLAVGDNMGTAGDVLGVHSPVPLDRQRFLTIDAIRTQ</sequence>
<dbReference type="Pfam" id="PF00147">
    <property type="entry name" value="Fibrinogen_C"/>
    <property type="match status" value="1"/>
</dbReference>
<dbReference type="EMBL" id="JAODUP010000595">
    <property type="protein sequence ID" value="KAK2146600.1"/>
    <property type="molecule type" value="Genomic_DNA"/>
</dbReference>